<feature type="compositionally biased region" description="Polar residues" evidence="1">
    <location>
        <begin position="820"/>
        <end position="841"/>
    </location>
</feature>
<dbReference type="SUPFAM" id="SSF48065">
    <property type="entry name" value="DBL homology domain (DH-domain)"/>
    <property type="match status" value="1"/>
</dbReference>
<dbReference type="AlphaFoldDB" id="A0A9P4Q5J7"/>
<protein>
    <recommendedName>
        <fullName evidence="6">DH domain-containing protein</fullName>
    </recommendedName>
</protein>
<dbReference type="InterPro" id="IPR035899">
    <property type="entry name" value="DBL_dom_sf"/>
</dbReference>
<dbReference type="GO" id="GO:0043332">
    <property type="term" value="C:mating projection tip"/>
    <property type="evidence" value="ECO:0007669"/>
    <property type="project" value="TreeGrafter"/>
</dbReference>
<feature type="domain" description="PB1" evidence="3">
    <location>
        <begin position="861"/>
        <end position="960"/>
    </location>
</feature>
<keyword evidence="5" id="KW-1185">Reference proteome</keyword>
<dbReference type="Pfam" id="PF15411">
    <property type="entry name" value="PH_10"/>
    <property type="match status" value="1"/>
</dbReference>
<evidence type="ECO:0000259" key="2">
    <source>
        <dbReference type="PROSITE" id="PS50010"/>
    </source>
</evidence>
<dbReference type="Proteomes" id="UP000799441">
    <property type="component" value="Unassembled WGS sequence"/>
</dbReference>
<gene>
    <name evidence="4" type="ORF">K431DRAFT_226965</name>
</gene>
<comment type="caution">
    <text evidence="4">The sequence shown here is derived from an EMBL/GenBank/DDBJ whole genome shotgun (WGS) entry which is preliminary data.</text>
</comment>
<dbReference type="CDD" id="cd05992">
    <property type="entry name" value="PB1"/>
    <property type="match status" value="1"/>
</dbReference>
<feature type="region of interest" description="Disordered" evidence="1">
    <location>
        <begin position="690"/>
        <end position="860"/>
    </location>
</feature>
<feature type="compositionally biased region" description="Polar residues" evidence="1">
    <location>
        <begin position="800"/>
        <end position="813"/>
    </location>
</feature>
<dbReference type="InterPro" id="IPR010481">
    <property type="entry name" value="Cdc24/Scd1_N"/>
</dbReference>
<feature type="compositionally biased region" description="Low complexity" evidence="1">
    <location>
        <begin position="661"/>
        <end position="672"/>
    </location>
</feature>
<dbReference type="EMBL" id="MU003802">
    <property type="protein sequence ID" value="KAF2720189.1"/>
    <property type="molecule type" value="Genomic_DNA"/>
</dbReference>
<feature type="compositionally biased region" description="Polar residues" evidence="1">
    <location>
        <begin position="599"/>
        <end position="614"/>
    </location>
</feature>
<dbReference type="GO" id="GO:0031106">
    <property type="term" value="P:septin ring organization"/>
    <property type="evidence" value="ECO:0007669"/>
    <property type="project" value="TreeGrafter"/>
</dbReference>
<dbReference type="InterPro" id="IPR000219">
    <property type="entry name" value="DH_dom"/>
</dbReference>
<feature type="compositionally biased region" description="Polar residues" evidence="1">
    <location>
        <begin position="705"/>
        <end position="716"/>
    </location>
</feature>
<dbReference type="Pfam" id="PF06395">
    <property type="entry name" value="CDC24"/>
    <property type="match status" value="1"/>
</dbReference>
<dbReference type="GO" id="GO:0005634">
    <property type="term" value="C:nucleus"/>
    <property type="evidence" value="ECO:0007669"/>
    <property type="project" value="TreeGrafter"/>
</dbReference>
<dbReference type="InterPro" id="IPR011993">
    <property type="entry name" value="PH-like_dom_sf"/>
</dbReference>
<feature type="compositionally biased region" description="Low complexity" evidence="1">
    <location>
        <begin position="584"/>
        <end position="598"/>
    </location>
</feature>
<feature type="compositionally biased region" description="Basic and acidic residues" evidence="1">
    <location>
        <begin position="523"/>
        <end position="534"/>
    </location>
</feature>
<dbReference type="FunFam" id="3.10.20.90:FF:000176">
    <property type="entry name" value="Rho guanyl nucleotide exchange factor"/>
    <property type="match status" value="1"/>
</dbReference>
<dbReference type="Pfam" id="PF00564">
    <property type="entry name" value="PB1"/>
    <property type="match status" value="1"/>
</dbReference>
<feature type="domain" description="DH" evidence="2">
    <location>
        <begin position="185"/>
        <end position="365"/>
    </location>
</feature>
<evidence type="ECO:0008006" key="6">
    <source>
        <dbReference type="Google" id="ProtNLM"/>
    </source>
</evidence>
<feature type="region of interest" description="Disordered" evidence="1">
    <location>
        <begin position="523"/>
        <end position="542"/>
    </location>
</feature>
<dbReference type="InterPro" id="IPR053026">
    <property type="entry name" value="CDC42_GEF"/>
</dbReference>
<dbReference type="SUPFAM" id="SSF50729">
    <property type="entry name" value="PH domain-like"/>
    <property type="match status" value="1"/>
</dbReference>
<accession>A0A9P4Q5J7</accession>
<dbReference type="CDD" id="cd13246">
    <property type="entry name" value="PH_Scd1"/>
    <property type="match status" value="1"/>
</dbReference>
<dbReference type="SMART" id="SM00325">
    <property type="entry name" value="RhoGEF"/>
    <property type="match status" value="1"/>
</dbReference>
<feature type="region of interest" description="Disordered" evidence="1">
    <location>
        <begin position="561"/>
        <end position="677"/>
    </location>
</feature>
<dbReference type="Gene3D" id="3.10.20.90">
    <property type="entry name" value="Phosphatidylinositol 3-kinase Catalytic Subunit, Chain A, domain 1"/>
    <property type="match status" value="1"/>
</dbReference>
<feature type="compositionally biased region" description="Polar residues" evidence="1">
    <location>
        <begin position="725"/>
        <end position="743"/>
    </location>
</feature>
<evidence type="ECO:0000313" key="5">
    <source>
        <dbReference type="Proteomes" id="UP000799441"/>
    </source>
</evidence>
<sequence>MSSSGLAPTAGGPVEGEVRATDNIMNTVADASQSLYQICVTLRQRLMSVQGFANALIDEEEQADEDTDPVTLLWRTFRRGYPLMLLYNTLNPDRPIEVPRGVKDDKKGKAATFKFLQACVNDLRFPPEECFIVTDLYGDDTTGFLKVAGVVNRVLDILVHRGLIDDILPTAADLENGNASGKRTQRQHIVHELVTTERTYVQHLQLLLAFKQLVEQRGVIPGDAVHNIFLNLNALLDFQRRFLIRVEQTYDQPEEMQNWGAQFVIYKEAFMVYEPYIANQKRCLRIVEAEFSKLREAGGSPEMRQICESSTTLHGFLMKPFQRLSKYPLLLRDLLKKGDFDEHRKEDLERGLLAAGEIMMRCNSAVEREEKAEAVEDLVARVEDWKGHKVEQFGELLLYGNFTVIKSEAVERGKDGERQYHVFLFETIILCCKDIDPKNPKNKLANRQLTDKNGKPKLQLKGRIFMQNVTDLVSLSKQGSYTCQIFWKGDPSIENFIIRFMSEDLLKRWTTTIEVQRRWFREQARKSNESRHQGISETQFEYFRNQPALQNPYAQIEEDEDDELDTLVGSGPPSWQSYPKSDFSQSRNNSSSSLRSRSTTAESNTGPASATSIRGPTPRFPPGSMPGVQGPLTLRTQQLQEAARSPGERPIDSYFSPAGDSPLSSSRTSSSSNLNYPFPRMAQNGYYEEGHGTTRYTAPAMGRPSLNSREPSTSAPRGSGPTRMHSAQQIPMSARNRSASSPDIHNRLRMPAESQPPMPNMPITYQQNPHMINRSQNNSPGIPSRGQSNSPHTFRERSFQRQPSETSPTSTHTYDGIPSHLQSSQPTSRTITPVPSRNQTFSPPPPGALSEMQSTAPPPQQLKVKVHAPSASQVLTLVVPLNITYQSLKDRIDAKLQRSTNLSLGDRGLKENHVKLKYLDEDDYVSIHTDEDVQTAFETWREQRGEGMGGMGEIELFCQR</sequence>
<dbReference type="PANTHER" id="PTHR47339">
    <property type="entry name" value="CELL DIVISION CONTROL PROTEIN 24"/>
    <property type="match status" value="1"/>
</dbReference>
<dbReference type="OrthoDB" id="1594986at2759"/>
<evidence type="ECO:0000313" key="4">
    <source>
        <dbReference type="EMBL" id="KAF2720189.1"/>
    </source>
</evidence>
<proteinExistence type="predicted"/>
<dbReference type="Gene3D" id="2.30.29.30">
    <property type="entry name" value="Pleckstrin-homology domain (PH domain)/Phosphotyrosine-binding domain (PTB)"/>
    <property type="match status" value="1"/>
</dbReference>
<dbReference type="SUPFAM" id="SSF54277">
    <property type="entry name" value="CAD &amp; PB1 domains"/>
    <property type="match status" value="1"/>
</dbReference>
<feature type="compositionally biased region" description="Polar residues" evidence="1">
    <location>
        <begin position="763"/>
        <end position="792"/>
    </location>
</feature>
<evidence type="ECO:0000259" key="3">
    <source>
        <dbReference type="PROSITE" id="PS51745"/>
    </source>
</evidence>
<dbReference type="PROSITE" id="PS50010">
    <property type="entry name" value="DH_2"/>
    <property type="match status" value="1"/>
</dbReference>
<dbReference type="InterPro" id="IPR000270">
    <property type="entry name" value="PB1_dom"/>
</dbReference>
<name>A0A9P4Q5J7_9PEZI</name>
<reference evidence="4" key="1">
    <citation type="journal article" date="2020" name="Stud. Mycol.">
        <title>101 Dothideomycetes genomes: a test case for predicting lifestyles and emergence of pathogens.</title>
        <authorList>
            <person name="Haridas S."/>
            <person name="Albert R."/>
            <person name="Binder M."/>
            <person name="Bloem J."/>
            <person name="Labutti K."/>
            <person name="Salamov A."/>
            <person name="Andreopoulos B."/>
            <person name="Baker S."/>
            <person name="Barry K."/>
            <person name="Bills G."/>
            <person name="Bluhm B."/>
            <person name="Cannon C."/>
            <person name="Castanera R."/>
            <person name="Culley D."/>
            <person name="Daum C."/>
            <person name="Ezra D."/>
            <person name="Gonzalez J."/>
            <person name="Henrissat B."/>
            <person name="Kuo A."/>
            <person name="Liang C."/>
            <person name="Lipzen A."/>
            <person name="Lutzoni F."/>
            <person name="Magnuson J."/>
            <person name="Mondo S."/>
            <person name="Nolan M."/>
            <person name="Ohm R."/>
            <person name="Pangilinan J."/>
            <person name="Park H.-J."/>
            <person name="Ramirez L."/>
            <person name="Alfaro M."/>
            <person name="Sun H."/>
            <person name="Tritt A."/>
            <person name="Yoshinaga Y."/>
            <person name="Zwiers L.-H."/>
            <person name="Turgeon B."/>
            <person name="Goodwin S."/>
            <person name="Spatafora J."/>
            <person name="Crous P."/>
            <person name="Grigoriev I."/>
        </authorList>
    </citation>
    <scope>NUCLEOTIDE SEQUENCE</scope>
    <source>
        <strain evidence="4">CBS 116435</strain>
    </source>
</reference>
<dbReference type="GO" id="GO:0005737">
    <property type="term" value="C:cytoplasm"/>
    <property type="evidence" value="ECO:0007669"/>
    <property type="project" value="TreeGrafter"/>
</dbReference>
<dbReference type="Pfam" id="PF00621">
    <property type="entry name" value="RhoGEF"/>
    <property type="match status" value="1"/>
</dbReference>
<organism evidence="4 5">
    <name type="scientific">Polychaeton citri CBS 116435</name>
    <dbReference type="NCBI Taxonomy" id="1314669"/>
    <lineage>
        <taxon>Eukaryota</taxon>
        <taxon>Fungi</taxon>
        <taxon>Dikarya</taxon>
        <taxon>Ascomycota</taxon>
        <taxon>Pezizomycotina</taxon>
        <taxon>Dothideomycetes</taxon>
        <taxon>Dothideomycetidae</taxon>
        <taxon>Capnodiales</taxon>
        <taxon>Capnodiaceae</taxon>
        <taxon>Polychaeton</taxon>
    </lineage>
</organism>
<dbReference type="GO" id="GO:0005085">
    <property type="term" value="F:guanyl-nucleotide exchange factor activity"/>
    <property type="evidence" value="ECO:0007669"/>
    <property type="project" value="InterPro"/>
</dbReference>
<feature type="compositionally biased region" description="Polar residues" evidence="1">
    <location>
        <begin position="573"/>
        <end position="583"/>
    </location>
</feature>
<evidence type="ECO:0000256" key="1">
    <source>
        <dbReference type="SAM" id="MobiDB-lite"/>
    </source>
</evidence>
<dbReference type="PROSITE" id="PS51745">
    <property type="entry name" value="PB1"/>
    <property type="match status" value="1"/>
</dbReference>
<dbReference type="InterPro" id="IPR053793">
    <property type="entry name" value="PB1-like"/>
</dbReference>
<dbReference type="GO" id="GO:0030010">
    <property type="term" value="P:establishment of cell polarity"/>
    <property type="evidence" value="ECO:0007669"/>
    <property type="project" value="TreeGrafter"/>
</dbReference>
<dbReference type="CDD" id="cd00160">
    <property type="entry name" value="RhoGEF"/>
    <property type="match status" value="1"/>
</dbReference>
<dbReference type="GO" id="GO:0000935">
    <property type="term" value="C:division septum"/>
    <property type="evidence" value="ECO:0007669"/>
    <property type="project" value="TreeGrafter"/>
</dbReference>
<dbReference type="PANTHER" id="PTHR47339:SF1">
    <property type="entry name" value="CELL DIVISION CONTROL PROTEIN 24"/>
    <property type="match status" value="1"/>
</dbReference>
<dbReference type="Gene3D" id="1.20.900.10">
    <property type="entry name" value="Dbl homology (DH) domain"/>
    <property type="match status" value="1"/>
</dbReference>
<dbReference type="InterPro" id="IPR033511">
    <property type="entry name" value="Cdc24/Scd1_PH_dom"/>
</dbReference>